<keyword evidence="1" id="KW-0812">Transmembrane</keyword>
<protein>
    <submittedName>
        <fullName evidence="3">Pecanex-like protein</fullName>
    </submittedName>
</protein>
<feature type="transmembrane region" description="Helical" evidence="1">
    <location>
        <begin position="53"/>
        <end position="78"/>
    </location>
</feature>
<evidence type="ECO:0000256" key="1">
    <source>
        <dbReference type="SAM" id="Phobius"/>
    </source>
</evidence>
<evidence type="ECO:0000313" key="3">
    <source>
        <dbReference type="WBParaSite" id="PEQ_0001037101-mRNA-1"/>
    </source>
</evidence>
<feature type="transmembrane region" description="Helical" evidence="1">
    <location>
        <begin position="90"/>
        <end position="111"/>
    </location>
</feature>
<reference evidence="3" key="1">
    <citation type="submission" date="2022-11" db="UniProtKB">
        <authorList>
            <consortium name="WormBaseParasite"/>
        </authorList>
    </citation>
    <scope>IDENTIFICATION</scope>
</reference>
<name>A0A914S854_PAREQ</name>
<dbReference type="AlphaFoldDB" id="A0A914S854"/>
<organism evidence="2 3">
    <name type="scientific">Parascaris equorum</name>
    <name type="common">Equine roundworm</name>
    <dbReference type="NCBI Taxonomy" id="6256"/>
    <lineage>
        <taxon>Eukaryota</taxon>
        <taxon>Metazoa</taxon>
        <taxon>Ecdysozoa</taxon>
        <taxon>Nematoda</taxon>
        <taxon>Chromadorea</taxon>
        <taxon>Rhabditida</taxon>
        <taxon>Spirurina</taxon>
        <taxon>Ascaridomorpha</taxon>
        <taxon>Ascaridoidea</taxon>
        <taxon>Ascarididae</taxon>
        <taxon>Parascaris</taxon>
    </lineage>
</organism>
<keyword evidence="2" id="KW-1185">Reference proteome</keyword>
<keyword evidence="1" id="KW-0472">Membrane</keyword>
<evidence type="ECO:0000313" key="2">
    <source>
        <dbReference type="Proteomes" id="UP000887564"/>
    </source>
</evidence>
<proteinExistence type="predicted"/>
<dbReference type="WBParaSite" id="PEQ_0001037101-mRNA-1">
    <property type="protein sequence ID" value="PEQ_0001037101-mRNA-1"/>
    <property type="gene ID" value="PEQ_0001037101"/>
</dbReference>
<keyword evidence="1" id="KW-1133">Transmembrane helix</keyword>
<sequence length="147" mass="16809">LSAYLFTGINDAIFCADYQFYYHHSFVKLLALIISLSTGLFHELRWTWFVNDVLAVASAYTVIARMQVEFFSCVFLSLLLKFADMYDPQAFYPSFYAATLGLVVTFAIAVYRAKSTPAMVIPTFFLILTSLSSVERPLDLLRFEIKH</sequence>
<dbReference type="Proteomes" id="UP000887564">
    <property type="component" value="Unplaced"/>
</dbReference>
<accession>A0A914S854</accession>
<feature type="transmembrane region" description="Helical" evidence="1">
    <location>
        <begin position="20"/>
        <end position="41"/>
    </location>
</feature>